<dbReference type="PANTHER" id="PTHR46910:SF3">
    <property type="entry name" value="HALOTOLERANCE PROTEIN 9-RELATED"/>
    <property type="match status" value="1"/>
</dbReference>
<feature type="non-terminal residue" evidence="7">
    <location>
        <position position="596"/>
    </location>
</feature>
<dbReference type="InterPro" id="IPR007219">
    <property type="entry name" value="XnlR_reg_dom"/>
</dbReference>
<dbReference type="AlphaFoldDB" id="A0A9P9AIJ9"/>
<evidence type="ECO:0000256" key="5">
    <source>
        <dbReference type="SAM" id="MobiDB-lite"/>
    </source>
</evidence>
<name>A0A9P9AIJ9_9HYPO</name>
<dbReference type="SMART" id="SM00906">
    <property type="entry name" value="Fungal_trans"/>
    <property type="match status" value="1"/>
</dbReference>
<keyword evidence="4" id="KW-0539">Nucleus</keyword>
<reference evidence="7 8" key="1">
    <citation type="journal article" date="2021" name="Nat. Commun.">
        <title>Genetic determinants of endophytism in the Arabidopsis root mycobiome.</title>
        <authorList>
            <person name="Mesny F."/>
            <person name="Miyauchi S."/>
            <person name="Thiergart T."/>
            <person name="Pickel B."/>
            <person name="Atanasova L."/>
            <person name="Karlsson M."/>
            <person name="Huettel B."/>
            <person name="Barry K.W."/>
            <person name="Haridas S."/>
            <person name="Chen C."/>
            <person name="Bauer D."/>
            <person name="Andreopoulos W."/>
            <person name="Pangilinan J."/>
            <person name="LaButti K."/>
            <person name="Riley R."/>
            <person name="Lipzen A."/>
            <person name="Clum A."/>
            <person name="Drula E."/>
            <person name="Henrissat B."/>
            <person name="Kohler A."/>
            <person name="Grigoriev I.V."/>
            <person name="Martin F.M."/>
            <person name="Hacquard S."/>
        </authorList>
    </citation>
    <scope>NUCLEOTIDE SEQUENCE [LARGE SCALE GENOMIC DNA]</scope>
    <source>
        <strain evidence="7 8">MPI-CAGE-CH-0241</strain>
    </source>
</reference>
<dbReference type="Proteomes" id="UP000777438">
    <property type="component" value="Unassembled WGS sequence"/>
</dbReference>
<proteinExistence type="predicted"/>
<protein>
    <submittedName>
        <fullName evidence="7">Fungal-specific transcription factor domain-containing protein</fullName>
    </submittedName>
</protein>
<evidence type="ECO:0000256" key="3">
    <source>
        <dbReference type="ARBA" id="ARBA00023125"/>
    </source>
</evidence>
<organism evidence="7 8">
    <name type="scientific">Thelonectria olida</name>
    <dbReference type="NCBI Taxonomy" id="1576542"/>
    <lineage>
        <taxon>Eukaryota</taxon>
        <taxon>Fungi</taxon>
        <taxon>Dikarya</taxon>
        <taxon>Ascomycota</taxon>
        <taxon>Pezizomycotina</taxon>
        <taxon>Sordariomycetes</taxon>
        <taxon>Hypocreomycetidae</taxon>
        <taxon>Hypocreales</taxon>
        <taxon>Nectriaceae</taxon>
        <taxon>Thelonectria</taxon>
    </lineage>
</organism>
<dbReference type="GO" id="GO:0003677">
    <property type="term" value="F:DNA binding"/>
    <property type="evidence" value="ECO:0007669"/>
    <property type="project" value="UniProtKB-KW"/>
</dbReference>
<dbReference type="OrthoDB" id="3364175at2759"/>
<comment type="subcellular location">
    <subcellularLocation>
        <location evidence="1">Nucleus</location>
    </subcellularLocation>
</comment>
<gene>
    <name evidence="7" type="ORF">B0T10DRAFT_417075</name>
</gene>
<evidence type="ECO:0000256" key="2">
    <source>
        <dbReference type="ARBA" id="ARBA00022723"/>
    </source>
</evidence>
<evidence type="ECO:0000256" key="1">
    <source>
        <dbReference type="ARBA" id="ARBA00004123"/>
    </source>
</evidence>
<sequence length="596" mass="65829">RALMALRNRVAELEGRLAGVSTSSGQPIEPSVIDDQGRSPLVKNTPAGIVSEAESQETNPESAADILATNVFDRQPGADIGYFGPSSNHALFRFLTTVITNMRVRGNALFQDGTTCSPVAEKPASALPERPSAADQAAMRRNEQGFPDPQTCIEWIARFFDTVGVVLPYVSEAPLLREVNKMGTALGYDTPQSRPTKALLNVVFAHALSTLDQGSPEPFYHKALGLLLVNEQTVGSWNLETIQALLLLGSYQQNTQRAMTSLSSHSLAVKVSYQLGLHSPSSYEHLGAQEKELRVKIWFAVVNQDRILSVSLGRPCLIPPQYVRIEIPESIAPRFPAGTVKTSASLKSSIYFSQIISLHETIGVALDSIYGSNLELHTQLPPRELTMKALEHLDLLEHQRYQNAHFATLNPNSDLESWSPDKFQSEAHVLLLSLYYDRTVMIVSAPTLMTVLEQATNDGSGDIPSGIIRDTAVSVLKRDWEAIKEFRRILSAILRFARPFLRSNAVWWVCNFTDLFHECNTDVIVVPALDPNETQALPESANGSALQEDFLDFMFGSVDDVFRQLGDNEYLGSDVLSMEQSINNYDAGGLLDRWNQ</sequence>
<dbReference type="EMBL" id="JAGPYM010000052">
    <property type="protein sequence ID" value="KAH6871634.1"/>
    <property type="molecule type" value="Genomic_DNA"/>
</dbReference>
<evidence type="ECO:0000313" key="7">
    <source>
        <dbReference type="EMBL" id="KAH6871634.1"/>
    </source>
</evidence>
<accession>A0A9P9AIJ9</accession>
<keyword evidence="8" id="KW-1185">Reference proteome</keyword>
<dbReference type="GO" id="GO:0005634">
    <property type="term" value="C:nucleus"/>
    <property type="evidence" value="ECO:0007669"/>
    <property type="project" value="UniProtKB-SubCell"/>
</dbReference>
<keyword evidence="3" id="KW-0238">DNA-binding</keyword>
<feature type="domain" description="Xylanolytic transcriptional activator regulatory" evidence="6">
    <location>
        <begin position="261"/>
        <end position="334"/>
    </location>
</feature>
<dbReference type="GO" id="GO:0008270">
    <property type="term" value="F:zinc ion binding"/>
    <property type="evidence" value="ECO:0007669"/>
    <property type="project" value="InterPro"/>
</dbReference>
<evidence type="ECO:0000259" key="6">
    <source>
        <dbReference type="SMART" id="SM00906"/>
    </source>
</evidence>
<evidence type="ECO:0000313" key="8">
    <source>
        <dbReference type="Proteomes" id="UP000777438"/>
    </source>
</evidence>
<dbReference type="Pfam" id="PF04082">
    <property type="entry name" value="Fungal_trans"/>
    <property type="match status" value="1"/>
</dbReference>
<comment type="caution">
    <text evidence="7">The sequence shown here is derived from an EMBL/GenBank/DDBJ whole genome shotgun (WGS) entry which is preliminary data.</text>
</comment>
<dbReference type="InterPro" id="IPR050987">
    <property type="entry name" value="AtrR-like"/>
</dbReference>
<dbReference type="CDD" id="cd12148">
    <property type="entry name" value="fungal_TF_MHR"/>
    <property type="match status" value="1"/>
</dbReference>
<dbReference type="GO" id="GO:0006351">
    <property type="term" value="P:DNA-templated transcription"/>
    <property type="evidence" value="ECO:0007669"/>
    <property type="project" value="InterPro"/>
</dbReference>
<feature type="region of interest" description="Disordered" evidence="5">
    <location>
        <begin position="19"/>
        <end position="41"/>
    </location>
</feature>
<dbReference type="PANTHER" id="PTHR46910">
    <property type="entry name" value="TRANSCRIPTION FACTOR PDR1"/>
    <property type="match status" value="1"/>
</dbReference>
<dbReference type="GO" id="GO:0003700">
    <property type="term" value="F:DNA-binding transcription factor activity"/>
    <property type="evidence" value="ECO:0007669"/>
    <property type="project" value="InterPro"/>
</dbReference>
<keyword evidence="2" id="KW-0479">Metal-binding</keyword>
<evidence type="ECO:0000256" key="4">
    <source>
        <dbReference type="ARBA" id="ARBA00023242"/>
    </source>
</evidence>